<gene>
    <name evidence="1" type="ORF">OCV57_10875</name>
</gene>
<proteinExistence type="predicted"/>
<dbReference type="RefSeq" id="WP_267301560.1">
    <property type="nucleotide sequence ID" value="NZ_JAOQJZ010000012.1"/>
</dbReference>
<accession>A0AAE3IHP4</accession>
<keyword evidence="2" id="KW-1185">Reference proteome</keyword>
<dbReference type="AlphaFoldDB" id="A0AAE3IHP4"/>
<reference evidence="1 2" key="1">
    <citation type="journal article" date="2021" name="ISME Commun">
        <title>Automated analysis of genomic sequences facilitates high-throughput and comprehensive description of bacteria.</title>
        <authorList>
            <person name="Hitch T.C.A."/>
        </authorList>
    </citation>
    <scope>NUCLEOTIDE SEQUENCE [LARGE SCALE GENOMIC DNA]</scope>
    <source>
        <strain evidence="1 2">Sanger_31</strain>
    </source>
</reference>
<sequence>MRLSIKGIPVKLSVKTQTGIDGFNRPTYEVFQEVVENVLVGEPSAEDVVNELNLSGKRIAYTLAIPKGDTHVWEDTEVEFFGRKFRTIGLPTEGIEENLPLSWNKKVKVERYE</sequence>
<dbReference type="Proteomes" id="UP001208131">
    <property type="component" value="Unassembled WGS sequence"/>
</dbReference>
<evidence type="ECO:0000313" key="1">
    <source>
        <dbReference type="EMBL" id="MCU6706421.1"/>
    </source>
</evidence>
<organism evidence="1 2">
    <name type="scientific">Hominimerdicola aceti</name>
    <dbReference type="NCBI Taxonomy" id="2981726"/>
    <lineage>
        <taxon>Bacteria</taxon>
        <taxon>Bacillati</taxon>
        <taxon>Bacillota</taxon>
        <taxon>Clostridia</taxon>
        <taxon>Eubacteriales</taxon>
        <taxon>Oscillospiraceae</taxon>
        <taxon>Hominimerdicola</taxon>
    </lineage>
</organism>
<protein>
    <recommendedName>
        <fullName evidence="3">Phage protein</fullName>
    </recommendedName>
</protein>
<evidence type="ECO:0000313" key="2">
    <source>
        <dbReference type="Proteomes" id="UP001208131"/>
    </source>
</evidence>
<evidence type="ECO:0008006" key="3">
    <source>
        <dbReference type="Google" id="ProtNLM"/>
    </source>
</evidence>
<comment type="caution">
    <text evidence="1">The sequence shown here is derived from an EMBL/GenBank/DDBJ whole genome shotgun (WGS) entry which is preliminary data.</text>
</comment>
<dbReference type="EMBL" id="JAOQJZ010000012">
    <property type="protein sequence ID" value="MCU6706421.1"/>
    <property type="molecule type" value="Genomic_DNA"/>
</dbReference>
<name>A0AAE3IHP4_9FIRM</name>